<evidence type="ECO:0000256" key="1">
    <source>
        <dbReference type="SAM" id="SignalP"/>
    </source>
</evidence>
<keyword evidence="1" id="KW-0732">Signal</keyword>
<accession>A0A1C0TUU9</accession>
<dbReference type="Proteomes" id="UP000093366">
    <property type="component" value="Unassembled WGS sequence"/>
</dbReference>
<sequence length="166" mass="18190">MKLTKLVFLSSIIPLFATAQGRQLYECDNEYGQGCVAVEGTSSPIFAKGTTGTVLGYDERQNLVPLKVTDLIPAPNNARFNQDGSTVFTNGLISNAIKTNDKYIIYFTETLPDTNYSVDFQPIISSGWLDTVIRGIYVDRVEIAFVNANTGTARFPSGGFTIDITR</sequence>
<evidence type="ECO:0000313" key="2">
    <source>
        <dbReference type="EMBL" id="OCQ23091.1"/>
    </source>
</evidence>
<dbReference type="RefSeq" id="WP_065789077.1">
    <property type="nucleotide sequence ID" value="NZ_MAUJ01000001.1"/>
</dbReference>
<dbReference type="OrthoDB" id="1551570at1236"/>
<evidence type="ECO:0008006" key="4">
    <source>
        <dbReference type="Google" id="ProtNLM"/>
    </source>
</evidence>
<feature type="signal peptide" evidence="1">
    <location>
        <begin position="1"/>
        <end position="19"/>
    </location>
</feature>
<organism evidence="2 3">
    <name type="scientific">Pseudoalteromonas luteoviolacea</name>
    <dbReference type="NCBI Taxonomy" id="43657"/>
    <lineage>
        <taxon>Bacteria</taxon>
        <taxon>Pseudomonadati</taxon>
        <taxon>Pseudomonadota</taxon>
        <taxon>Gammaproteobacteria</taxon>
        <taxon>Alteromonadales</taxon>
        <taxon>Pseudoalteromonadaceae</taxon>
        <taxon>Pseudoalteromonas</taxon>
    </lineage>
</organism>
<proteinExistence type="predicted"/>
<dbReference type="AlphaFoldDB" id="A0A1C0TUU9"/>
<name>A0A1C0TUU9_9GAMM</name>
<reference evidence="3" key="1">
    <citation type="submission" date="2016-07" db="EMBL/GenBank/DDBJ databases">
        <authorList>
            <person name="Florea S."/>
            <person name="Webb J.S."/>
            <person name="Jaromczyk J."/>
            <person name="Schardl C.L."/>
        </authorList>
    </citation>
    <scope>NUCLEOTIDE SEQUENCE [LARGE SCALE GENOMIC DNA]</scope>
    <source>
        <strain evidence="3">IPB1</strain>
    </source>
</reference>
<gene>
    <name evidence="2" type="ORF">A7985_03835</name>
</gene>
<evidence type="ECO:0000313" key="3">
    <source>
        <dbReference type="Proteomes" id="UP000093366"/>
    </source>
</evidence>
<protein>
    <recommendedName>
        <fullName evidence="4">DUF4124 domain-containing protein</fullName>
    </recommendedName>
</protein>
<feature type="chain" id="PRO_5008646466" description="DUF4124 domain-containing protein" evidence="1">
    <location>
        <begin position="20"/>
        <end position="166"/>
    </location>
</feature>
<comment type="caution">
    <text evidence="2">The sequence shown here is derived from an EMBL/GenBank/DDBJ whole genome shotgun (WGS) entry which is preliminary data.</text>
</comment>
<dbReference type="EMBL" id="MAUJ01000001">
    <property type="protein sequence ID" value="OCQ23091.1"/>
    <property type="molecule type" value="Genomic_DNA"/>
</dbReference>